<evidence type="ECO:0000256" key="4">
    <source>
        <dbReference type="ARBA" id="ARBA00023136"/>
    </source>
</evidence>
<evidence type="ECO:0000256" key="1">
    <source>
        <dbReference type="ARBA" id="ARBA00004167"/>
    </source>
</evidence>
<organism evidence="10 11">
    <name type="scientific">Hymenobacter tibetensis</name>
    <dbReference type="NCBI Taxonomy" id="497967"/>
    <lineage>
        <taxon>Bacteria</taxon>
        <taxon>Pseudomonadati</taxon>
        <taxon>Bacteroidota</taxon>
        <taxon>Cytophagia</taxon>
        <taxon>Cytophagales</taxon>
        <taxon>Hymenobacteraceae</taxon>
        <taxon>Hymenobacter</taxon>
    </lineage>
</organism>
<keyword evidence="2 7" id="KW-0812">Transmembrane</keyword>
<feature type="region of interest" description="Disordered" evidence="6">
    <location>
        <begin position="1"/>
        <end position="52"/>
    </location>
</feature>
<dbReference type="PRINTS" id="PR01490">
    <property type="entry name" value="RTXTOXIND"/>
</dbReference>
<dbReference type="Pfam" id="PF25954">
    <property type="entry name" value="Beta-barrel_RND_2"/>
    <property type="match status" value="1"/>
</dbReference>
<protein>
    <submittedName>
        <fullName evidence="10">HlyD family secretion protein</fullName>
    </submittedName>
</protein>
<dbReference type="InterPro" id="IPR058792">
    <property type="entry name" value="Beta-barrel_RND_2"/>
</dbReference>
<evidence type="ECO:0000256" key="3">
    <source>
        <dbReference type="ARBA" id="ARBA00022989"/>
    </source>
</evidence>
<feature type="transmembrane region" description="Helical" evidence="7">
    <location>
        <begin position="60"/>
        <end position="81"/>
    </location>
</feature>
<feature type="domain" description="Multidrug resistance protein MdtA-like barrel-sandwich hybrid" evidence="8">
    <location>
        <begin position="98"/>
        <end position="322"/>
    </location>
</feature>
<keyword evidence="11" id="KW-1185">Reference proteome</keyword>
<keyword evidence="4 7" id="KW-0472">Membrane</keyword>
<name>A0ABY4D463_9BACT</name>
<dbReference type="Gene3D" id="1.10.287.470">
    <property type="entry name" value="Helix hairpin bin"/>
    <property type="match status" value="1"/>
</dbReference>
<evidence type="ECO:0000259" key="8">
    <source>
        <dbReference type="Pfam" id="PF25917"/>
    </source>
</evidence>
<evidence type="ECO:0000259" key="9">
    <source>
        <dbReference type="Pfam" id="PF25954"/>
    </source>
</evidence>
<feature type="domain" description="CusB-like beta-barrel" evidence="9">
    <location>
        <begin position="325"/>
        <end position="364"/>
    </location>
</feature>
<dbReference type="Gene3D" id="2.40.50.100">
    <property type="match status" value="1"/>
</dbReference>
<dbReference type="EMBL" id="CP094669">
    <property type="protein sequence ID" value="UOG76734.1"/>
    <property type="molecule type" value="Genomic_DNA"/>
</dbReference>
<keyword evidence="3 7" id="KW-1133">Transmembrane helix</keyword>
<comment type="subcellular location">
    <subcellularLocation>
        <location evidence="1">Membrane</location>
        <topology evidence="1">Single-pass membrane protein</topology>
    </subcellularLocation>
</comment>
<dbReference type="InterPro" id="IPR050739">
    <property type="entry name" value="MFP"/>
</dbReference>
<evidence type="ECO:0000256" key="2">
    <source>
        <dbReference type="ARBA" id="ARBA00022692"/>
    </source>
</evidence>
<dbReference type="Gene3D" id="2.40.30.170">
    <property type="match status" value="1"/>
</dbReference>
<reference evidence="10 11" key="1">
    <citation type="submission" date="2022-03" db="EMBL/GenBank/DDBJ databases">
        <title>Hymenobactersp. isolated from the air.</title>
        <authorList>
            <person name="Won M."/>
            <person name="Kwon S.-W."/>
        </authorList>
    </citation>
    <scope>NUCLEOTIDE SEQUENCE [LARGE SCALE GENOMIC DNA]</scope>
    <source>
        <strain evidence="10 11">KACC 21982</strain>
    </source>
</reference>
<dbReference type="PANTHER" id="PTHR30386:SF26">
    <property type="entry name" value="TRANSPORT PROTEIN COMB"/>
    <property type="match status" value="1"/>
</dbReference>
<evidence type="ECO:0000256" key="6">
    <source>
        <dbReference type="SAM" id="MobiDB-lite"/>
    </source>
</evidence>
<accession>A0ABY4D463</accession>
<keyword evidence="5" id="KW-0175">Coiled coil</keyword>
<evidence type="ECO:0000313" key="10">
    <source>
        <dbReference type="EMBL" id="UOG76734.1"/>
    </source>
</evidence>
<dbReference type="PANTHER" id="PTHR30386">
    <property type="entry name" value="MEMBRANE FUSION SUBUNIT OF EMRAB-TOLC MULTIDRUG EFFLUX PUMP"/>
    <property type="match status" value="1"/>
</dbReference>
<evidence type="ECO:0000313" key="11">
    <source>
        <dbReference type="Proteomes" id="UP000831113"/>
    </source>
</evidence>
<evidence type="ECO:0000256" key="5">
    <source>
        <dbReference type="SAM" id="Coils"/>
    </source>
</evidence>
<proteinExistence type="predicted"/>
<dbReference type="SUPFAM" id="SSF111369">
    <property type="entry name" value="HlyD-like secretion proteins"/>
    <property type="match status" value="2"/>
</dbReference>
<feature type="coiled-coil region" evidence="5">
    <location>
        <begin position="246"/>
        <end position="273"/>
    </location>
</feature>
<evidence type="ECO:0000256" key="7">
    <source>
        <dbReference type="SAM" id="Phobius"/>
    </source>
</evidence>
<feature type="compositionally biased region" description="Low complexity" evidence="6">
    <location>
        <begin position="23"/>
        <end position="32"/>
    </location>
</feature>
<dbReference type="InterPro" id="IPR058625">
    <property type="entry name" value="MdtA-like_BSH"/>
</dbReference>
<dbReference type="Proteomes" id="UP000831113">
    <property type="component" value="Chromosome"/>
</dbReference>
<dbReference type="Pfam" id="PF25917">
    <property type="entry name" value="BSH_RND"/>
    <property type="match status" value="1"/>
</dbReference>
<feature type="coiled-coil region" evidence="5">
    <location>
        <begin position="166"/>
        <end position="200"/>
    </location>
</feature>
<dbReference type="RefSeq" id="WP_243801887.1">
    <property type="nucleotide sequence ID" value="NZ_CP094669.1"/>
</dbReference>
<feature type="region of interest" description="Disordered" evidence="6">
    <location>
        <begin position="422"/>
        <end position="442"/>
    </location>
</feature>
<sequence length="442" mass="48129">MAQDTTQSPARSAPRDPARRQAADPSDAPDLSARGRRKVEQQTEDAPDETTKTPVYKRPWFVIGAIILVLAVLFFGIRYYLHARAHESTDNAFIEGDAVRVSPRAAGTVSKVYVRDNQLVQAGTLLLELDPRDYQARLNQAQAGVVSAQAQRDASARAATARRSVIDQQRAQLAAATASLEQAQAEERAAQAQAARDARDEQRYAELYKTDAVSRQRYDQAQTAARTTAAQADAARKRTQTVRAQVGQARAAVAQAENDYRQATEQIGVAAAQIGEAQAAAEEAKLQLSYTKIYAAETGRVTRKAVDEGQTVAVGQQLMALTYGQLWVTANFKETQLEKMRAGQPVELEVDAYPSEKFRGKVESFQRGTGARFSLLPAENATGNYVKVVQRIPVKIVFDGQPNLHLLAPGMSVVPEVDISVEPTEKPTAPRNESAGSRAAVR</sequence>
<gene>
    <name evidence="10" type="ORF">MTX78_09050</name>
</gene>
<feature type="compositionally biased region" description="Basic and acidic residues" evidence="6">
    <location>
        <begin position="13"/>
        <end position="22"/>
    </location>
</feature>